<reference evidence="3 4" key="1">
    <citation type="journal article" date="2018" name="Front. Plant Sci.">
        <title>Red Clover (Trifolium pratense) and Zigzag Clover (T. medium) - A Picture of Genomic Similarities and Differences.</title>
        <authorList>
            <person name="Dluhosova J."/>
            <person name="Istvanek J."/>
            <person name="Nedelnik J."/>
            <person name="Repkova J."/>
        </authorList>
    </citation>
    <scope>NUCLEOTIDE SEQUENCE [LARGE SCALE GENOMIC DNA]</scope>
    <source>
        <strain evidence="4">cv. 10/8</strain>
        <tissue evidence="3">Leaf</tissue>
    </source>
</reference>
<evidence type="ECO:0000313" key="4">
    <source>
        <dbReference type="Proteomes" id="UP000265520"/>
    </source>
</evidence>
<evidence type="ECO:0000256" key="1">
    <source>
        <dbReference type="SAM" id="SignalP"/>
    </source>
</evidence>
<proteinExistence type="predicted"/>
<dbReference type="AlphaFoldDB" id="A0A392QNT1"/>
<dbReference type="EMBL" id="LXQA010150971">
    <property type="protein sequence ID" value="MCI26041.1"/>
    <property type="molecule type" value="Genomic_DNA"/>
</dbReference>
<feature type="domain" description="Exportin-1/Importin-beta-like" evidence="2">
    <location>
        <begin position="9"/>
        <end position="64"/>
    </location>
</feature>
<accession>A0A392QNT1</accession>
<protein>
    <submittedName>
        <fullName evidence="3">Transportin-3-like</fullName>
    </submittedName>
</protein>
<feature type="signal peptide" evidence="1">
    <location>
        <begin position="1"/>
        <end position="26"/>
    </location>
</feature>
<name>A0A392QNT1_9FABA</name>
<keyword evidence="4" id="KW-1185">Reference proteome</keyword>
<comment type="caution">
    <text evidence="3">The sequence shown here is derived from an EMBL/GenBank/DDBJ whole genome shotgun (WGS) entry which is preliminary data.</text>
</comment>
<dbReference type="InterPro" id="IPR013598">
    <property type="entry name" value="Exportin-1/Importin-b-like"/>
</dbReference>
<dbReference type="InterPro" id="IPR011989">
    <property type="entry name" value="ARM-like"/>
</dbReference>
<feature type="chain" id="PRO_5017401896" evidence="1">
    <location>
        <begin position="27"/>
        <end position="82"/>
    </location>
</feature>
<dbReference type="Gene3D" id="1.25.10.10">
    <property type="entry name" value="Leucine-rich Repeat Variant"/>
    <property type="match status" value="1"/>
</dbReference>
<organism evidence="3 4">
    <name type="scientific">Trifolium medium</name>
    <dbReference type="NCBI Taxonomy" id="97028"/>
    <lineage>
        <taxon>Eukaryota</taxon>
        <taxon>Viridiplantae</taxon>
        <taxon>Streptophyta</taxon>
        <taxon>Embryophyta</taxon>
        <taxon>Tracheophyta</taxon>
        <taxon>Spermatophyta</taxon>
        <taxon>Magnoliopsida</taxon>
        <taxon>eudicotyledons</taxon>
        <taxon>Gunneridae</taxon>
        <taxon>Pentapetalae</taxon>
        <taxon>rosids</taxon>
        <taxon>fabids</taxon>
        <taxon>Fabales</taxon>
        <taxon>Fabaceae</taxon>
        <taxon>Papilionoideae</taxon>
        <taxon>50 kb inversion clade</taxon>
        <taxon>NPAAA clade</taxon>
        <taxon>Hologalegina</taxon>
        <taxon>IRL clade</taxon>
        <taxon>Trifolieae</taxon>
        <taxon>Trifolium</taxon>
    </lineage>
</organism>
<sequence>MALRECGDLLTQICLALSALILQVVAHGNPIEQLFYSLRNLQSEDNGNIAVLEMLTVLPEEVVDNQPFVSYTYGSRVPAAAI</sequence>
<evidence type="ECO:0000259" key="2">
    <source>
        <dbReference type="Pfam" id="PF08389"/>
    </source>
</evidence>
<dbReference type="Proteomes" id="UP000265520">
    <property type="component" value="Unassembled WGS sequence"/>
</dbReference>
<keyword evidence="1" id="KW-0732">Signal</keyword>
<evidence type="ECO:0000313" key="3">
    <source>
        <dbReference type="EMBL" id="MCI26041.1"/>
    </source>
</evidence>
<dbReference type="Pfam" id="PF08389">
    <property type="entry name" value="Xpo1"/>
    <property type="match status" value="1"/>
</dbReference>